<protein>
    <submittedName>
        <fullName evidence="2">DUF3168 domain-containing protein</fullName>
    </submittedName>
</protein>
<organism evidence="2 3">
    <name type="scientific">Bacteroides fragilis</name>
    <dbReference type="NCBI Taxonomy" id="817"/>
    <lineage>
        <taxon>Bacteria</taxon>
        <taxon>Pseudomonadati</taxon>
        <taxon>Bacteroidota</taxon>
        <taxon>Bacteroidia</taxon>
        <taxon>Bacteroidales</taxon>
        <taxon>Bacteroidaceae</taxon>
        <taxon>Bacteroides</taxon>
    </lineage>
</organism>
<dbReference type="RefSeq" id="WP_005819407.1">
    <property type="nucleotide sequence ID" value="NZ_CP131534.1"/>
</dbReference>
<dbReference type="AlphaFoldDB" id="A0A2M9USW8"/>
<comment type="caution">
    <text evidence="2">The sequence shown here is derived from an EMBL/GenBank/DDBJ whole genome shotgun (WGS) entry which is preliminary data.</text>
</comment>
<evidence type="ECO:0000313" key="4">
    <source>
        <dbReference type="Proteomes" id="UP000286270"/>
    </source>
</evidence>
<dbReference type="EMBL" id="QSDG01000008">
    <property type="protein sequence ID" value="RGY68871.1"/>
    <property type="molecule type" value="Genomic_DNA"/>
</dbReference>
<accession>A0A2M9USW8</accession>
<evidence type="ECO:0000313" key="2">
    <source>
        <dbReference type="EMBL" id="RGY68871.1"/>
    </source>
</evidence>
<dbReference type="EMBL" id="QRZH01000003">
    <property type="protein sequence ID" value="RGV57646.1"/>
    <property type="molecule type" value="Genomic_DNA"/>
</dbReference>
<dbReference type="Gene3D" id="3.30.2000.30">
    <property type="match status" value="1"/>
</dbReference>
<dbReference type="Proteomes" id="UP000286270">
    <property type="component" value="Unassembled WGS sequence"/>
</dbReference>
<dbReference type="Pfam" id="PF11367">
    <property type="entry name" value="Tail_completion_gp17"/>
    <property type="match status" value="1"/>
</dbReference>
<evidence type="ECO:0000313" key="1">
    <source>
        <dbReference type="EMBL" id="RGV57646.1"/>
    </source>
</evidence>
<reference evidence="3 4" key="1">
    <citation type="submission" date="2018-08" db="EMBL/GenBank/DDBJ databases">
        <title>A genome reference for cultivated species of the human gut microbiota.</title>
        <authorList>
            <person name="Zou Y."/>
            <person name="Xue W."/>
            <person name="Luo G."/>
        </authorList>
    </citation>
    <scope>NUCLEOTIDE SEQUENCE [LARGE SCALE GENOMIC DNA]</scope>
    <source>
        <strain evidence="1 4">AF14-26</strain>
        <strain evidence="2 3">OF01-1</strain>
    </source>
</reference>
<proteinExistence type="predicted"/>
<dbReference type="InterPro" id="IPR053745">
    <property type="entry name" value="Viral_Tail_Comp_sf"/>
</dbReference>
<dbReference type="Proteomes" id="UP000284614">
    <property type="component" value="Unassembled WGS sequence"/>
</dbReference>
<gene>
    <name evidence="1" type="ORF">DWW08_04505</name>
    <name evidence="2" type="ORF">DXA27_11110</name>
</gene>
<dbReference type="InterPro" id="IPR021508">
    <property type="entry name" value="Gp17-like"/>
</dbReference>
<evidence type="ECO:0000313" key="3">
    <source>
        <dbReference type="Proteomes" id="UP000284614"/>
    </source>
</evidence>
<sequence>MSLSISKHTFSKLSESESLTQLVGDRIYPISTKNATSFPFVLYKRSALTPAYTKDRYASGDSVTIEVIAASDNYSNSVEVIEAARKALEGKRGKYDDFKVTGAKLIAADEDFIEETFIQRLTFEIETDSVE</sequence>
<name>A0A2M9USW8_BACFG</name>